<evidence type="ECO:0000313" key="4">
    <source>
        <dbReference type="EMBL" id="KAK2979188.1"/>
    </source>
</evidence>
<sequence length="368" mass="40464">MATIWANWFGFSGGKGNNALLKADWVPRPQAVMATCQWVAASCVWLAAKLEEFPWPARHVILVFHRIECRRQNSPIEHLDSRLKASNLIRKGLLSVKQLHCTCRFSFLTEYTELKMDLIVKERHLLKEMGFISNLEHTLKLIPSYLPTLNSKPVILQTIDKSGIDKVSRVLAHLCSLPKAHYIPVCNDRLFTTSNPWDSPAQQASGERIKEKKREKERLHDRGRSSDWGREQDDAERVVESGTIIGTKEGVQWGFGKLVLAGLGLARLGEGGGGVGVGRRRGLRWGGAAAGLGKGGGCDGVGQRRGLRRVGQRRGLRRGWARGRVVAGMGGEGGCWRGGVMRVAANGVAGGKPQWPVRRHQCYAGGAA</sequence>
<evidence type="ECO:0000256" key="3">
    <source>
        <dbReference type="SAM" id="MobiDB-lite"/>
    </source>
</evidence>
<dbReference type="Gene3D" id="1.10.472.10">
    <property type="entry name" value="Cyclin-like"/>
    <property type="match status" value="1"/>
</dbReference>
<feature type="compositionally biased region" description="Polar residues" evidence="3">
    <location>
        <begin position="196"/>
        <end position="205"/>
    </location>
</feature>
<feature type="region of interest" description="Disordered" evidence="3">
    <location>
        <begin position="196"/>
        <end position="234"/>
    </location>
</feature>
<dbReference type="PANTHER" id="PTHR10026">
    <property type="entry name" value="CYCLIN"/>
    <property type="match status" value="1"/>
</dbReference>
<evidence type="ECO:0000256" key="1">
    <source>
        <dbReference type="ARBA" id="ARBA00022618"/>
    </source>
</evidence>
<dbReference type="InterPro" id="IPR043198">
    <property type="entry name" value="Cyclin/Ssn8"/>
</dbReference>
<protein>
    <submittedName>
        <fullName evidence="4">Uncharacterized protein</fullName>
    </submittedName>
</protein>
<dbReference type="SUPFAM" id="SSF47954">
    <property type="entry name" value="Cyclin-like"/>
    <property type="match status" value="1"/>
</dbReference>
<comment type="caution">
    <text evidence="4">The sequence shown here is derived from an EMBL/GenBank/DDBJ whole genome shotgun (WGS) entry which is preliminary data.</text>
</comment>
<dbReference type="GO" id="GO:0016538">
    <property type="term" value="F:cyclin-dependent protein serine/threonine kinase regulator activity"/>
    <property type="evidence" value="ECO:0007669"/>
    <property type="project" value="InterPro"/>
</dbReference>
<dbReference type="InterPro" id="IPR036915">
    <property type="entry name" value="Cyclin-like_sf"/>
</dbReference>
<name>A0AA88QZ17_9ASTE</name>
<dbReference type="AlphaFoldDB" id="A0AA88QZ17"/>
<organism evidence="4 5">
    <name type="scientific">Escallonia rubra</name>
    <dbReference type="NCBI Taxonomy" id="112253"/>
    <lineage>
        <taxon>Eukaryota</taxon>
        <taxon>Viridiplantae</taxon>
        <taxon>Streptophyta</taxon>
        <taxon>Embryophyta</taxon>
        <taxon>Tracheophyta</taxon>
        <taxon>Spermatophyta</taxon>
        <taxon>Magnoliopsida</taxon>
        <taxon>eudicotyledons</taxon>
        <taxon>Gunneridae</taxon>
        <taxon>Pentapetalae</taxon>
        <taxon>asterids</taxon>
        <taxon>campanulids</taxon>
        <taxon>Escalloniales</taxon>
        <taxon>Escalloniaceae</taxon>
        <taxon>Escallonia</taxon>
    </lineage>
</organism>
<accession>A0AA88QZ17</accession>
<evidence type="ECO:0000313" key="5">
    <source>
        <dbReference type="Proteomes" id="UP001187471"/>
    </source>
</evidence>
<dbReference type="GO" id="GO:0051301">
    <property type="term" value="P:cell division"/>
    <property type="evidence" value="ECO:0007669"/>
    <property type="project" value="UniProtKB-KW"/>
</dbReference>
<feature type="non-terminal residue" evidence="4">
    <location>
        <position position="368"/>
    </location>
</feature>
<feature type="compositionally biased region" description="Basic and acidic residues" evidence="3">
    <location>
        <begin position="207"/>
        <end position="234"/>
    </location>
</feature>
<keyword evidence="5" id="KW-1185">Reference proteome</keyword>
<reference evidence="4" key="1">
    <citation type="submission" date="2022-12" db="EMBL/GenBank/DDBJ databases">
        <title>Draft genome assemblies for two species of Escallonia (Escalloniales).</title>
        <authorList>
            <person name="Chanderbali A."/>
            <person name="Dervinis C."/>
            <person name="Anghel I."/>
            <person name="Soltis D."/>
            <person name="Soltis P."/>
            <person name="Zapata F."/>
        </authorList>
    </citation>
    <scope>NUCLEOTIDE SEQUENCE</scope>
    <source>
        <strain evidence="4">UCBG92.1500</strain>
        <tissue evidence="4">Leaf</tissue>
    </source>
</reference>
<proteinExistence type="predicted"/>
<evidence type="ECO:0000256" key="2">
    <source>
        <dbReference type="ARBA" id="ARBA00023306"/>
    </source>
</evidence>
<dbReference type="GO" id="GO:0006357">
    <property type="term" value="P:regulation of transcription by RNA polymerase II"/>
    <property type="evidence" value="ECO:0007669"/>
    <property type="project" value="InterPro"/>
</dbReference>
<keyword evidence="1" id="KW-0132">Cell division</keyword>
<dbReference type="Proteomes" id="UP001187471">
    <property type="component" value="Unassembled WGS sequence"/>
</dbReference>
<keyword evidence="2" id="KW-0131">Cell cycle</keyword>
<gene>
    <name evidence="4" type="ORF">RJ640_027025</name>
</gene>
<dbReference type="EMBL" id="JAVXUO010001788">
    <property type="protein sequence ID" value="KAK2979188.1"/>
    <property type="molecule type" value="Genomic_DNA"/>
</dbReference>